<dbReference type="GO" id="GO:0005829">
    <property type="term" value="C:cytosol"/>
    <property type="evidence" value="ECO:0007669"/>
    <property type="project" value="TreeGrafter"/>
</dbReference>
<feature type="domain" description="Luciferase-like" evidence="2">
    <location>
        <begin position="1"/>
        <end position="298"/>
    </location>
</feature>
<dbReference type="CDD" id="cd00347">
    <property type="entry name" value="Flavin_utilizing_monoxygenases"/>
    <property type="match status" value="1"/>
</dbReference>
<protein>
    <submittedName>
        <fullName evidence="3">Luciferase</fullName>
    </submittedName>
</protein>
<dbReference type="Gene3D" id="3.20.20.30">
    <property type="entry name" value="Luciferase-like domain"/>
    <property type="match status" value="1"/>
</dbReference>
<evidence type="ECO:0000259" key="2">
    <source>
        <dbReference type="Pfam" id="PF00296"/>
    </source>
</evidence>
<dbReference type="Pfam" id="PF00296">
    <property type="entry name" value="Bac_luciferase"/>
    <property type="match status" value="1"/>
</dbReference>
<dbReference type="FunFam" id="3.20.20.30:FF:000002">
    <property type="entry name" value="LLM class flavin-dependent oxidoreductase"/>
    <property type="match status" value="1"/>
</dbReference>
<dbReference type="KEGG" id="bon:A361_12680"/>
<dbReference type="GO" id="GO:0016705">
    <property type="term" value="F:oxidoreductase activity, acting on paired donors, with incorporation or reduction of molecular oxygen"/>
    <property type="evidence" value="ECO:0007669"/>
    <property type="project" value="InterPro"/>
</dbReference>
<sequence>MKISILDQAPISSGYSPKEALEASVQLAQSAERLGYTRYWIAEHHDLSGFACSAPEIMLSYIGAKTKNIRIGAGAILLPHYKPYKIAESFNMLATLFPNRVDLGIGRAPGGSAEASMALSDNFLEGVRKMPDKVMELLQFLYNHFPEDHMFAKISASPLPAISPEPWLLGTSRKSALMAAESGTAYAFGQFMSEKDGDDIIKQYRENFIERGIIQKPKVILTVSAICADSTQEAKELALSSMLWKIRAESRVRNEGIPSIEEAKHYFRSLDVEPFNNRNRVIIGNPKEVSEQLKDMKQRYQADEIMIVTIVHRYEDRLRSYELIAKELIK</sequence>
<dbReference type="AlphaFoldDB" id="A0A160MAZ6"/>
<dbReference type="SUPFAM" id="SSF51679">
    <property type="entry name" value="Bacterial luciferase-like"/>
    <property type="match status" value="1"/>
</dbReference>
<evidence type="ECO:0000313" key="4">
    <source>
        <dbReference type="Proteomes" id="UP000077856"/>
    </source>
</evidence>
<comment type="similarity">
    <text evidence="1">To bacterial alkanal monooxygenase alpha and beta chains.</text>
</comment>
<dbReference type="InterPro" id="IPR036661">
    <property type="entry name" value="Luciferase-like_sf"/>
</dbReference>
<dbReference type="eggNOG" id="COG2141">
    <property type="taxonomic scope" value="Bacteria"/>
</dbReference>
<name>A0A160MAZ6_9BACI</name>
<accession>A0A160MAZ6</accession>
<dbReference type="RefSeq" id="WP_019379942.1">
    <property type="nucleotide sequence ID" value="NZ_CP015506.1"/>
</dbReference>
<gene>
    <name evidence="3" type="ORF">A361_12680</name>
</gene>
<dbReference type="Proteomes" id="UP000077856">
    <property type="component" value="Chromosome"/>
</dbReference>
<dbReference type="EMBL" id="CP015506">
    <property type="protein sequence ID" value="AND39962.1"/>
    <property type="molecule type" value="Genomic_DNA"/>
</dbReference>
<dbReference type="PANTHER" id="PTHR30137">
    <property type="entry name" value="LUCIFERASE-LIKE MONOOXYGENASE"/>
    <property type="match status" value="1"/>
</dbReference>
<evidence type="ECO:0000256" key="1">
    <source>
        <dbReference type="ARBA" id="ARBA00007789"/>
    </source>
</evidence>
<dbReference type="PANTHER" id="PTHR30137:SF19">
    <property type="entry name" value="LUCIFERASE-LIKE MONOOXYGENASE"/>
    <property type="match status" value="1"/>
</dbReference>
<reference evidence="3 4" key="1">
    <citation type="submission" date="2016-04" db="EMBL/GenBank/DDBJ databases">
        <title>Complete genome sequence of Bacillus oceanisediminis strain 2691.</title>
        <authorList>
            <person name="Jeong H."/>
            <person name="Kim H.J."/>
            <person name="Lee D.-W."/>
        </authorList>
    </citation>
    <scope>NUCLEOTIDE SEQUENCE [LARGE SCALE GENOMIC DNA]</scope>
    <source>
        <strain evidence="3 4">2691</strain>
    </source>
</reference>
<dbReference type="InterPro" id="IPR050766">
    <property type="entry name" value="Bact_Lucif_Oxidored"/>
</dbReference>
<dbReference type="NCBIfam" id="TIGR03558">
    <property type="entry name" value="oxido_grp_1"/>
    <property type="match status" value="1"/>
</dbReference>
<dbReference type="InterPro" id="IPR011251">
    <property type="entry name" value="Luciferase-like_dom"/>
</dbReference>
<dbReference type="STRING" id="1196031.A361_12680"/>
<proteinExistence type="predicted"/>
<evidence type="ECO:0000313" key="3">
    <source>
        <dbReference type="EMBL" id="AND39962.1"/>
    </source>
</evidence>
<dbReference type="InterPro" id="IPR019949">
    <property type="entry name" value="CmoO-like"/>
</dbReference>
<organism evidence="3 4">
    <name type="scientific">Cytobacillus oceanisediminis 2691</name>
    <dbReference type="NCBI Taxonomy" id="1196031"/>
    <lineage>
        <taxon>Bacteria</taxon>
        <taxon>Bacillati</taxon>
        <taxon>Bacillota</taxon>
        <taxon>Bacilli</taxon>
        <taxon>Bacillales</taxon>
        <taxon>Bacillaceae</taxon>
        <taxon>Cytobacillus</taxon>
    </lineage>
</organism>